<keyword evidence="3" id="KW-1185">Reference proteome</keyword>
<dbReference type="InterPro" id="IPR058518">
    <property type="entry name" value="DUF8205"/>
</dbReference>
<organism evidence="2 3">
    <name type="scientific">Paramarasmius palmivorus</name>
    <dbReference type="NCBI Taxonomy" id="297713"/>
    <lineage>
        <taxon>Eukaryota</taxon>
        <taxon>Fungi</taxon>
        <taxon>Dikarya</taxon>
        <taxon>Basidiomycota</taxon>
        <taxon>Agaricomycotina</taxon>
        <taxon>Agaricomycetes</taxon>
        <taxon>Agaricomycetidae</taxon>
        <taxon>Agaricales</taxon>
        <taxon>Marasmiineae</taxon>
        <taxon>Marasmiaceae</taxon>
        <taxon>Paramarasmius</taxon>
    </lineage>
</organism>
<feature type="domain" description="DUF8205" evidence="1">
    <location>
        <begin position="4"/>
        <end position="211"/>
    </location>
</feature>
<dbReference type="Proteomes" id="UP001383192">
    <property type="component" value="Unassembled WGS sequence"/>
</dbReference>
<evidence type="ECO:0000313" key="3">
    <source>
        <dbReference type="Proteomes" id="UP001383192"/>
    </source>
</evidence>
<dbReference type="Pfam" id="PF26632">
    <property type="entry name" value="DUF8205"/>
    <property type="match status" value="1"/>
</dbReference>
<accession>A0AAW0DMS2</accession>
<evidence type="ECO:0000313" key="2">
    <source>
        <dbReference type="EMBL" id="KAK7053376.1"/>
    </source>
</evidence>
<comment type="caution">
    <text evidence="2">The sequence shown here is derived from an EMBL/GenBank/DDBJ whole genome shotgun (WGS) entry which is preliminary data.</text>
</comment>
<gene>
    <name evidence="2" type="ORF">VNI00_004002</name>
</gene>
<dbReference type="EMBL" id="JAYKXP010000010">
    <property type="protein sequence ID" value="KAK7053376.1"/>
    <property type="molecule type" value="Genomic_DNA"/>
</dbReference>
<protein>
    <recommendedName>
        <fullName evidence="1">DUF8205 domain-containing protein</fullName>
    </recommendedName>
</protein>
<reference evidence="2 3" key="1">
    <citation type="submission" date="2024-01" db="EMBL/GenBank/DDBJ databases">
        <title>A draft genome for a cacao thread blight-causing isolate of Paramarasmius palmivorus.</title>
        <authorList>
            <person name="Baruah I.K."/>
            <person name="Bukari Y."/>
            <person name="Amoako-Attah I."/>
            <person name="Meinhardt L.W."/>
            <person name="Bailey B.A."/>
            <person name="Cohen S.P."/>
        </authorList>
    </citation>
    <scope>NUCLEOTIDE SEQUENCE [LARGE SCALE GENOMIC DNA]</scope>
    <source>
        <strain evidence="2 3">GH-12</strain>
    </source>
</reference>
<dbReference type="AlphaFoldDB" id="A0AAW0DMS2"/>
<proteinExistence type="predicted"/>
<sequence>MSFCLIFDFDLLNPNAPTDVPRLALVSLGIEPTDITIFMKTLYTAQVPPNPEEIDGMLQVNGVHADLERRIEILPKVMQLWHDQRARLKALGRDDHVIIVETKVLESQSTMMTVLHIDDQVIALARQREPFIQNLPLIGRVVVPMSTDSCLEHINKNIRHDHKNQYGLRGFKMTKSDFKVIRDLSQTPAIQEPATEAGRALRKKIGREVIYKPLVMP</sequence>
<evidence type="ECO:0000259" key="1">
    <source>
        <dbReference type="Pfam" id="PF26632"/>
    </source>
</evidence>
<name>A0AAW0DMS2_9AGAR</name>